<gene>
    <name evidence="1" type="ORF">MHI_LOCUS401001</name>
</gene>
<dbReference type="AlphaFoldDB" id="A0A6V7H7A5"/>
<sequence length="73" mass="8308">MKERVKEIIGYVAQVQSPLLHGSRFRNRLRLPGTFASARFSNLKLGSRSFYQSGTFTGILSRDKEFVRSDSDP</sequence>
<dbReference type="EMBL" id="CAJDYZ010006731">
    <property type="protein sequence ID" value="CAD1473613.1"/>
    <property type="molecule type" value="Genomic_DNA"/>
</dbReference>
<keyword evidence="2" id="KW-1185">Reference proteome</keyword>
<evidence type="ECO:0000313" key="1">
    <source>
        <dbReference type="EMBL" id="CAD1473613.1"/>
    </source>
</evidence>
<proteinExistence type="predicted"/>
<name>A0A6V7H7A5_9HYME</name>
<comment type="caution">
    <text evidence="1">The sequence shown here is derived from an EMBL/GenBank/DDBJ whole genome shotgun (WGS) entry which is preliminary data.</text>
</comment>
<dbReference type="Proteomes" id="UP000752696">
    <property type="component" value="Unassembled WGS sequence"/>
</dbReference>
<organism evidence="1 2">
    <name type="scientific">Heterotrigona itama</name>
    <dbReference type="NCBI Taxonomy" id="395501"/>
    <lineage>
        <taxon>Eukaryota</taxon>
        <taxon>Metazoa</taxon>
        <taxon>Ecdysozoa</taxon>
        <taxon>Arthropoda</taxon>
        <taxon>Hexapoda</taxon>
        <taxon>Insecta</taxon>
        <taxon>Pterygota</taxon>
        <taxon>Neoptera</taxon>
        <taxon>Endopterygota</taxon>
        <taxon>Hymenoptera</taxon>
        <taxon>Apocrita</taxon>
        <taxon>Aculeata</taxon>
        <taxon>Apoidea</taxon>
        <taxon>Anthophila</taxon>
        <taxon>Apidae</taxon>
        <taxon>Heterotrigona</taxon>
    </lineage>
</organism>
<evidence type="ECO:0000313" key="2">
    <source>
        <dbReference type="Proteomes" id="UP000752696"/>
    </source>
</evidence>
<reference evidence="1" key="1">
    <citation type="submission" date="2020-07" db="EMBL/GenBank/DDBJ databases">
        <authorList>
            <person name="Nazaruddin N."/>
        </authorList>
    </citation>
    <scope>NUCLEOTIDE SEQUENCE</scope>
</reference>
<accession>A0A6V7H7A5</accession>
<protein>
    <submittedName>
        <fullName evidence="1">Uncharacterized protein</fullName>
    </submittedName>
</protein>